<sequence length="99" mass="11408">MGAGLPNHSYVDLGTVGHSDSTSVWCHTDLETCCRIEDGPHRGQWFFPDGVALQTMKIFMWLKNNRELNYVVQTMPFHQLVYTVVRFQPMLSMMIQTSQ</sequence>
<gene>
    <name evidence="1" type="ORF">GBAR_LOCUS15379</name>
</gene>
<keyword evidence="2" id="KW-1185">Reference proteome</keyword>
<dbReference type="AlphaFoldDB" id="A0AA35SDF4"/>
<evidence type="ECO:0000313" key="1">
    <source>
        <dbReference type="EMBL" id="CAI8026837.1"/>
    </source>
</evidence>
<name>A0AA35SDF4_GEOBA</name>
<proteinExistence type="predicted"/>
<organism evidence="1 2">
    <name type="scientific">Geodia barretti</name>
    <name type="common">Barrett's horny sponge</name>
    <dbReference type="NCBI Taxonomy" id="519541"/>
    <lineage>
        <taxon>Eukaryota</taxon>
        <taxon>Metazoa</taxon>
        <taxon>Porifera</taxon>
        <taxon>Demospongiae</taxon>
        <taxon>Heteroscleromorpha</taxon>
        <taxon>Tetractinellida</taxon>
        <taxon>Astrophorina</taxon>
        <taxon>Geodiidae</taxon>
        <taxon>Geodia</taxon>
    </lineage>
</organism>
<protein>
    <submittedName>
        <fullName evidence="1">Uncharacterized protein</fullName>
    </submittedName>
</protein>
<reference evidence="1" key="1">
    <citation type="submission" date="2023-03" db="EMBL/GenBank/DDBJ databases">
        <authorList>
            <person name="Steffen K."/>
            <person name="Cardenas P."/>
        </authorList>
    </citation>
    <scope>NUCLEOTIDE SEQUENCE</scope>
</reference>
<evidence type="ECO:0000313" key="2">
    <source>
        <dbReference type="Proteomes" id="UP001174909"/>
    </source>
</evidence>
<accession>A0AA35SDF4</accession>
<comment type="caution">
    <text evidence="1">The sequence shown here is derived from an EMBL/GenBank/DDBJ whole genome shotgun (WGS) entry which is preliminary data.</text>
</comment>
<dbReference type="Proteomes" id="UP001174909">
    <property type="component" value="Unassembled WGS sequence"/>
</dbReference>
<dbReference type="EMBL" id="CASHTH010002241">
    <property type="protein sequence ID" value="CAI8026837.1"/>
    <property type="molecule type" value="Genomic_DNA"/>
</dbReference>